<dbReference type="AlphaFoldDB" id="A0A413YWD3"/>
<evidence type="ECO:0000313" key="4">
    <source>
        <dbReference type="EMBL" id="RHL67098.1"/>
    </source>
</evidence>
<keyword evidence="1" id="KW-0472">Membrane</keyword>
<organism evidence="2 7">
    <name type="scientific">Lachnospira eligens</name>
    <dbReference type="NCBI Taxonomy" id="39485"/>
    <lineage>
        <taxon>Bacteria</taxon>
        <taxon>Bacillati</taxon>
        <taxon>Bacillota</taxon>
        <taxon>Clostridia</taxon>
        <taxon>Lachnospirales</taxon>
        <taxon>Lachnospiraceae</taxon>
        <taxon>Lachnospira</taxon>
    </lineage>
</organism>
<feature type="transmembrane region" description="Helical" evidence="1">
    <location>
        <begin position="125"/>
        <end position="142"/>
    </location>
</feature>
<feature type="transmembrane region" description="Helical" evidence="1">
    <location>
        <begin position="97"/>
        <end position="119"/>
    </location>
</feature>
<feature type="transmembrane region" description="Helical" evidence="1">
    <location>
        <begin position="27"/>
        <end position="43"/>
    </location>
</feature>
<feature type="transmembrane region" description="Helical" evidence="1">
    <location>
        <begin position="182"/>
        <end position="199"/>
    </location>
</feature>
<evidence type="ECO:0008006" key="8">
    <source>
        <dbReference type="Google" id="ProtNLM"/>
    </source>
</evidence>
<keyword evidence="1" id="KW-0812">Transmembrane</keyword>
<feature type="transmembrane region" description="Helical" evidence="1">
    <location>
        <begin position="49"/>
        <end position="69"/>
    </location>
</feature>
<evidence type="ECO:0000313" key="6">
    <source>
        <dbReference type="Proteomes" id="UP000285201"/>
    </source>
</evidence>
<proteinExistence type="predicted"/>
<comment type="caution">
    <text evidence="2">The sequence shown here is derived from an EMBL/GenBank/DDBJ whole genome shotgun (WGS) entry which is preliminary data.</text>
</comment>
<keyword evidence="1" id="KW-1133">Transmembrane helix</keyword>
<dbReference type="EMBL" id="QSHM01000006">
    <property type="protein sequence ID" value="RHC13412.1"/>
    <property type="molecule type" value="Genomic_DNA"/>
</dbReference>
<reference evidence="5 6" key="1">
    <citation type="submission" date="2018-08" db="EMBL/GenBank/DDBJ databases">
        <title>A genome reference for cultivated species of the human gut microbiota.</title>
        <authorList>
            <person name="Zou Y."/>
            <person name="Xue W."/>
            <person name="Luo G."/>
        </authorList>
    </citation>
    <scope>NUCLEOTIDE SEQUENCE [LARGE SCALE GENOMIC DNA]</scope>
    <source>
        <strain evidence="4 6">AF36-7BH</strain>
        <strain evidence="3 5">AM32-2AC</strain>
        <strain evidence="2 7">AM37-3BH</strain>
    </source>
</reference>
<dbReference type="EMBL" id="QSIS01000006">
    <property type="protein sequence ID" value="RHD09098.1"/>
    <property type="molecule type" value="Genomic_DNA"/>
</dbReference>
<evidence type="ECO:0000313" key="2">
    <source>
        <dbReference type="EMBL" id="RHC13412.1"/>
    </source>
</evidence>
<evidence type="ECO:0000313" key="3">
    <source>
        <dbReference type="EMBL" id="RHD09098.1"/>
    </source>
</evidence>
<dbReference type="Proteomes" id="UP000285844">
    <property type="component" value="Unassembled WGS sequence"/>
</dbReference>
<feature type="transmembrane region" description="Helical" evidence="1">
    <location>
        <begin position="149"/>
        <end position="170"/>
    </location>
</feature>
<dbReference type="RefSeq" id="WP_118148565.1">
    <property type="nucleotide sequence ID" value="NZ_DAWELM010000015.1"/>
</dbReference>
<evidence type="ECO:0000256" key="1">
    <source>
        <dbReference type="SAM" id="Phobius"/>
    </source>
</evidence>
<accession>A0A413YWD3</accession>
<evidence type="ECO:0000313" key="7">
    <source>
        <dbReference type="Proteomes" id="UP000285844"/>
    </source>
</evidence>
<sequence length="217" mass="25097">MKYLMRDYIYGWHWENFKASYEHGNSAIFNFLAVQLIFVAQIIKTAGWAQLVIASGYFISLAICCLSIFTHPAELRTMYYVCPLTTNEREKLVRNSYIFRVAVHMLILTIGNIFMMMAVRFSASVFIYITINAFIISTLLPYGKKDGLLSYVMALIIICTITDCWQFDILMSSFTPIIEERFLYSIMVLIEFPVCIGYARQVKRKLKSAAVYEEVVL</sequence>
<evidence type="ECO:0000313" key="5">
    <source>
        <dbReference type="Proteomes" id="UP000284794"/>
    </source>
</evidence>
<dbReference type="Proteomes" id="UP000284794">
    <property type="component" value="Unassembled WGS sequence"/>
</dbReference>
<dbReference type="EMBL" id="QROY01000008">
    <property type="protein sequence ID" value="RHL67098.1"/>
    <property type="molecule type" value="Genomic_DNA"/>
</dbReference>
<name>A0A413YWD3_9FIRM</name>
<dbReference type="Proteomes" id="UP000285201">
    <property type="component" value="Unassembled WGS sequence"/>
</dbReference>
<protein>
    <recommendedName>
        <fullName evidence="8">ABC-2 transporter permease</fullName>
    </recommendedName>
</protein>
<gene>
    <name evidence="4" type="ORF">DW007_10265</name>
    <name evidence="3" type="ORF">DW811_06325</name>
    <name evidence="2" type="ORF">DW858_06955</name>
</gene>